<sequence>MSTSVADQLSGAVQTVHDFLNTMNLQTFPNYEGLAKSLNEFCHLAPLSSDAACYIIDNYWNTGDKESLKADLLMFIQNSNERALPQPKNIKKEYYEAPIHALSVDYDKEAQEKLAKELDAALKKFDAKYAMSKAGKMQAPHDSDTTTIKELQELREEMLAEHRLGFFV</sequence>
<keyword evidence="1" id="KW-1185">Reference proteome</keyword>
<dbReference type="AlphaFoldDB" id="A0A7E4V9Y8"/>
<reference evidence="2" key="2">
    <citation type="submission" date="2020-10" db="UniProtKB">
        <authorList>
            <consortium name="WormBaseParasite"/>
        </authorList>
    </citation>
    <scope>IDENTIFICATION</scope>
</reference>
<protein>
    <submittedName>
        <fullName evidence="2">ATP synthase subunit d, mitochondrial</fullName>
    </submittedName>
</protein>
<dbReference type="Proteomes" id="UP000492821">
    <property type="component" value="Unassembled WGS sequence"/>
</dbReference>
<organism evidence="1 2">
    <name type="scientific">Panagrellus redivivus</name>
    <name type="common">Microworm</name>
    <dbReference type="NCBI Taxonomy" id="6233"/>
    <lineage>
        <taxon>Eukaryota</taxon>
        <taxon>Metazoa</taxon>
        <taxon>Ecdysozoa</taxon>
        <taxon>Nematoda</taxon>
        <taxon>Chromadorea</taxon>
        <taxon>Rhabditida</taxon>
        <taxon>Tylenchina</taxon>
        <taxon>Panagrolaimomorpha</taxon>
        <taxon>Panagrolaimoidea</taxon>
        <taxon>Panagrolaimidae</taxon>
        <taxon>Panagrellus</taxon>
    </lineage>
</organism>
<dbReference type="WBParaSite" id="Pan_g18301.t1">
    <property type="protein sequence ID" value="Pan_g18301.t1"/>
    <property type="gene ID" value="Pan_g18301"/>
</dbReference>
<evidence type="ECO:0000313" key="1">
    <source>
        <dbReference type="Proteomes" id="UP000492821"/>
    </source>
</evidence>
<name>A0A7E4V9Y8_PANRE</name>
<evidence type="ECO:0000313" key="2">
    <source>
        <dbReference type="WBParaSite" id="Pan_g18301.t1"/>
    </source>
</evidence>
<accession>A0A7E4V9Y8</accession>
<proteinExistence type="predicted"/>
<reference evidence="1" key="1">
    <citation type="journal article" date="2013" name="Genetics">
        <title>The draft genome and transcriptome of Panagrellus redivivus are shaped by the harsh demands of a free-living lifestyle.</title>
        <authorList>
            <person name="Srinivasan J."/>
            <person name="Dillman A.R."/>
            <person name="Macchietto M.G."/>
            <person name="Heikkinen L."/>
            <person name="Lakso M."/>
            <person name="Fracchia K.M."/>
            <person name="Antoshechkin I."/>
            <person name="Mortazavi A."/>
            <person name="Wong G."/>
            <person name="Sternberg P.W."/>
        </authorList>
    </citation>
    <scope>NUCLEOTIDE SEQUENCE [LARGE SCALE GENOMIC DNA]</scope>
    <source>
        <strain evidence="1">MT8872</strain>
    </source>
</reference>